<accession>A0A3E0DRZ6</accession>
<dbReference type="Proteomes" id="UP000256405">
    <property type="component" value="Unassembled WGS sequence"/>
</dbReference>
<evidence type="ECO:0000313" key="2">
    <source>
        <dbReference type="Proteomes" id="UP000256405"/>
    </source>
</evidence>
<name>A0A3E0DRZ6_9BACT</name>
<dbReference type="InterPro" id="IPR025316">
    <property type="entry name" value="DUF4221"/>
</dbReference>
<dbReference type="EMBL" id="QUNF01000012">
    <property type="protein sequence ID" value="REG86307.1"/>
    <property type="molecule type" value="Genomic_DNA"/>
</dbReference>
<dbReference type="Pfam" id="PF13970">
    <property type="entry name" value="DUF4221"/>
    <property type="match status" value="1"/>
</dbReference>
<organism evidence="1 2">
    <name type="scientific">Algoriphagus antarcticus</name>
    <dbReference type="NCBI Taxonomy" id="238540"/>
    <lineage>
        <taxon>Bacteria</taxon>
        <taxon>Pseudomonadati</taxon>
        <taxon>Bacteroidota</taxon>
        <taxon>Cytophagia</taxon>
        <taxon>Cytophagales</taxon>
        <taxon>Cyclobacteriaceae</taxon>
        <taxon>Algoriphagus</taxon>
    </lineage>
</organism>
<comment type="caution">
    <text evidence="1">The sequence shown here is derived from an EMBL/GenBank/DDBJ whole genome shotgun (WGS) entry which is preliminary data.</text>
</comment>
<proteinExistence type="predicted"/>
<keyword evidence="2" id="KW-1185">Reference proteome</keyword>
<sequence>MIYDLAQDSLITKKYESKLTSNEQVPGKLKTVSDPNEFNKLRGENLKKVNFGPWELDQKTGYRWRFSKELDRVVGEDSLIFKTVVTAIDQDFELLGEAQLPAEFVFPYSFRIRDGMPYVFLNIDDELAFIRIKPNFTDE</sequence>
<protein>
    <submittedName>
        <fullName evidence="1">Uncharacterized protein DUF4221</fullName>
    </submittedName>
</protein>
<reference evidence="1 2" key="1">
    <citation type="submission" date="2018-08" db="EMBL/GenBank/DDBJ databases">
        <title>Genomic Encyclopedia of Archaeal and Bacterial Type Strains, Phase II (KMG-II): from individual species to whole genera.</title>
        <authorList>
            <person name="Goeker M."/>
        </authorList>
    </citation>
    <scope>NUCLEOTIDE SEQUENCE [LARGE SCALE GENOMIC DNA]</scope>
    <source>
        <strain evidence="1 2">DSM 15986</strain>
    </source>
</reference>
<evidence type="ECO:0000313" key="1">
    <source>
        <dbReference type="EMBL" id="REG86307.1"/>
    </source>
</evidence>
<gene>
    <name evidence="1" type="ORF">C8N25_11211</name>
</gene>
<dbReference type="AlphaFoldDB" id="A0A3E0DRZ6"/>